<name>A0A0F9Q6R4_9ZZZZ</name>
<comment type="caution">
    <text evidence="1">The sequence shown here is derived from an EMBL/GenBank/DDBJ whole genome shotgun (WGS) entry which is preliminary data.</text>
</comment>
<proteinExistence type="predicted"/>
<dbReference type="EMBL" id="LAZR01002236">
    <property type="protein sequence ID" value="KKN32662.1"/>
    <property type="molecule type" value="Genomic_DNA"/>
</dbReference>
<reference evidence="1" key="1">
    <citation type="journal article" date="2015" name="Nature">
        <title>Complex archaea that bridge the gap between prokaryotes and eukaryotes.</title>
        <authorList>
            <person name="Spang A."/>
            <person name="Saw J.H."/>
            <person name="Jorgensen S.L."/>
            <person name="Zaremba-Niedzwiedzka K."/>
            <person name="Martijn J."/>
            <person name="Lind A.E."/>
            <person name="van Eijk R."/>
            <person name="Schleper C."/>
            <person name="Guy L."/>
            <person name="Ettema T.J."/>
        </authorList>
    </citation>
    <scope>NUCLEOTIDE SEQUENCE</scope>
</reference>
<protein>
    <submittedName>
        <fullName evidence="1">Uncharacterized protein</fullName>
    </submittedName>
</protein>
<dbReference type="AlphaFoldDB" id="A0A0F9Q6R4"/>
<evidence type="ECO:0000313" key="1">
    <source>
        <dbReference type="EMBL" id="KKN32662.1"/>
    </source>
</evidence>
<organism evidence="1">
    <name type="scientific">marine sediment metagenome</name>
    <dbReference type="NCBI Taxonomy" id="412755"/>
    <lineage>
        <taxon>unclassified sequences</taxon>
        <taxon>metagenomes</taxon>
        <taxon>ecological metagenomes</taxon>
    </lineage>
</organism>
<accession>A0A0F9Q6R4</accession>
<gene>
    <name evidence="1" type="ORF">LCGC14_0811540</name>
</gene>
<sequence length="141" mass="16837">MRRNMGHTKAFLLDDMATKGKEMITLLLAEGVSIKEDHFVFEDECSTIKMTFIRPAWKWMCKVHKKEFAQVQKIKELLSPELWKRYRDWGGFDEHREVVLLREALSILRARMVSRKRPPFLKRSFRAKEIKNKTRDKAKKA</sequence>